<reference evidence="6" key="1">
    <citation type="submission" date="2023-07" db="EMBL/GenBank/DDBJ databases">
        <title>Myceligenerans salitolerans sp. nov., a halotolerant actinomycete isolated from a salt lake in Xinjiang, China.</title>
        <authorList>
            <person name="Guan T."/>
        </authorList>
    </citation>
    <scope>NUCLEOTIDE SEQUENCE [LARGE SCALE GENOMIC DNA]</scope>
    <source>
        <strain evidence="6">XHU 5031</strain>
    </source>
</reference>
<dbReference type="Gene3D" id="1.10.10.10">
    <property type="entry name" value="Winged helix-like DNA-binding domain superfamily/Winged helix DNA-binding domain"/>
    <property type="match status" value="1"/>
</dbReference>
<evidence type="ECO:0000259" key="4">
    <source>
        <dbReference type="PROSITE" id="PS50995"/>
    </source>
</evidence>
<dbReference type="InterPro" id="IPR036388">
    <property type="entry name" value="WH-like_DNA-bd_sf"/>
</dbReference>
<comment type="caution">
    <text evidence="5">The sequence shown here is derived from an EMBL/GenBank/DDBJ whole genome shotgun (WGS) entry which is preliminary data.</text>
</comment>
<evidence type="ECO:0000256" key="3">
    <source>
        <dbReference type="ARBA" id="ARBA00023163"/>
    </source>
</evidence>
<dbReference type="InterPro" id="IPR039422">
    <property type="entry name" value="MarR/SlyA-like"/>
</dbReference>
<dbReference type="CDD" id="cd00090">
    <property type="entry name" value="HTH_ARSR"/>
    <property type="match status" value="1"/>
</dbReference>
<keyword evidence="6" id="KW-1185">Reference proteome</keyword>
<dbReference type="InterPro" id="IPR000835">
    <property type="entry name" value="HTH_MarR-typ"/>
</dbReference>
<gene>
    <name evidence="5" type="ORF">J0911_17925</name>
</gene>
<dbReference type="EMBL" id="JAFMPK010000047">
    <property type="protein sequence ID" value="MBO0610907.1"/>
    <property type="molecule type" value="Genomic_DNA"/>
</dbReference>
<dbReference type="Proteomes" id="UP000664617">
    <property type="component" value="Unassembled WGS sequence"/>
</dbReference>
<feature type="domain" description="HTH marR-type" evidence="4">
    <location>
        <begin position="14"/>
        <end position="146"/>
    </location>
</feature>
<protein>
    <submittedName>
        <fullName evidence="5">Winged helix-turn-helix transcriptional regulator</fullName>
    </submittedName>
</protein>
<evidence type="ECO:0000313" key="6">
    <source>
        <dbReference type="Proteomes" id="UP000664617"/>
    </source>
</evidence>
<organism evidence="5 6">
    <name type="scientific">Myceligenerans salitolerans</name>
    <dbReference type="NCBI Taxonomy" id="1230528"/>
    <lineage>
        <taxon>Bacteria</taxon>
        <taxon>Bacillati</taxon>
        <taxon>Actinomycetota</taxon>
        <taxon>Actinomycetes</taxon>
        <taxon>Micrococcales</taxon>
        <taxon>Promicromonosporaceae</taxon>
        <taxon>Myceligenerans</taxon>
    </lineage>
</organism>
<keyword evidence="2" id="KW-0238">DNA-binding</keyword>
<accession>A0ABS3IFT1</accession>
<dbReference type="PANTHER" id="PTHR33164:SF94">
    <property type="entry name" value="TRANSCRIPTIONAL REGULATORY PROTEIN-RELATED"/>
    <property type="match status" value="1"/>
</dbReference>
<dbReference type="SUPFAM" id="SSF46785">
    <property type="entry name" value="Winged helix' DNA-binding domain"/>
    <property type="match status" value="1"/>
</dbReference>
<evidence type="ECO:0000256" key="2">
    <source>
        <dbReference type="ARBA" id="ARBA00023125"/>
    </source>
</evidence>
<proteinExistence type="predicted"/>
<dbReference type="SMART" id="SM00347">
    <property type="entry name" value="HTH_MARR"/>
    <property type="match status" value="1"/>
</dbReference>
<dbReference type="PROSITE" id="PS50995">
    <property type="entry name" value="HTH_MARR_2"/>
    <property type="match status" value="1"/>
</dbReference>
<sequence length="149" mass="16118">MPDRPDGQKAGPTAVELADTFGRVAKILAREFDDRLGEVGVSFPRARVLVEVNRSGPIRVTDVAAAVGIAQGTASTLLEALVRDGLVERSQDPADRRVTQMIATSEGARQAETWLRAYQAAAEDLFAPLPHSRWSELIDLMTALDGRAH</sequence>
<keyword evidence="1" id="KW-0805">Transcription regulation</keyword>
<dbReference type="Pfam" id="PF01047">
    <property type="entry name" value="MarR"/>
    <property type="match status" value="1"/>
</dbReference>
<evidence type="ECO:0000256" key="1">
    <source>
        <dbReference type="ARBA" id="ARBA00023015"/>
    </source>
</evidence>
<dbReference type="InterPro" id="IPR011991">
    <property type="entry name" value="ArsR-like_HTH"/>
</dbReference>
<dbReference type="PANTHER" id="PTHR33164">
    <property type="entry name" value="TRANSCRIPTIONAL REGULATOR, MARR FAMILY"/>
    <property type="match status" value="1"/>
</dbReference>
<name>A0ABS3IFT1_9MICO</name>
<dbReference type="PROSITE" id="PS01117">
    <property type="entry name" value="HTH_MARR_1"/>
    <property type="match status" value="1"/>
</dbReference>
<dbReference type="InterPro" id="IPR036390">
    <property type="entry name" value="WH_DNA-bd_sf"/>
</dbReference>
<evidence type="ECO:0000313" key="5">
    <source>
        <dbReference type="EMBL" id="MBO0610907.1"/>
    </source>
</evidence>
<keyword evidence="3" id="KW-0804">Transcription</keyword>
<dbReference type="RefSeq" id="WP_207276795.1">
    <property type="nucleotide sequence ID" value="NZ_JAFMPK010000047.1"/>
</dbReference>
<dbReference type="InterPro" id="IPR023187">
    <property type="entry name" value="Tscrpt_reg_MarR-type_CS"/>
</dbReference>